<reference evidence="12" key="1">
    <citation type="submission" date="2018-10" db="EMBL/GenBank/DDBJ databases">
        <title>Transcriptome assembly of Aceria tosichella (Wheat curl mite) Type 2.</title>
        <authorList>
            <person name="Scully E.D."/>
            <person name="Geib S.M."/>
            <person name="Palmer N.A."/>
            <person name="Gupta A.K."/>
            <person name="Sarath G."/>
            <person name="Tatineni S."/>
        </authorList>
    </citation>
    <scope>NUCLEOTIDE SEQUENCE</scope>
    <source>
        <strain evidence="12">LincolnNE</strain>
    </source>
</reference>
<keyword evidence="7" id="KW-0460">Magnesium</keyword>
<dbReference type="PANTHER" id="PTHR12271">
    <property type="entry name" value="POLY A POLYMERASE CID PAP -RELATED"/>
    <property type="match status" value="1"/>
</dbReference>
<feature type="domain" description="Poly(A) RNA polymerase mitochondrial-like central palm" evidence="11">
    <location>
        <begin position="86"/>
        <end position="222"/>
    </location>
</feature>
<evidence type="ECO:0000256" key="9">
    <source>
        <dbReference type="SAM" id="MobiDB-lite"/>
    </source>
</evidence>
<keyword evidence="5" id="KW-0808">Transferase</keyword>
<dbReference type="PANTHER" id="PTHR12271:SF40">
    <property type="entry name" value="POLY(A) RNA POLYMERASE GLD2"/>
    <property type="match status" value="1"/>
</dbReference>
<dbReference type="Pfam" id="PF03828">
    <property type="entry name" value="PAP_assoc"/>
    <property type="match status" value="1"/>
</dbReference>
<evidence type="ECO:0000313" key="12">
    <source>
        <dbReference type="EMBL" id="MDE52085.1"/>
    </source>
</evidence>
<evidence type="ECO:0000256" key="7">
    <source>
        <dbReference type="ARBA" id="ARBA00022842"/>
    </source>
</evidence>
<gene>
    <name evidence="12" type="primary">Gld2</name>
    <name evidence="12" type="ORF">g.16963</name>
</gene>
<dbReference type="GO" id="GO:1990817">
    <property type="term" value="F:poly(A) RNA polymerase activity"/>
    <property type="evidence" value="ECO:0007669"/>
    <property type="project" value="UniProtKB-ARBA"/>
</dbReference>
<evidence type="ECO:0000256" key="2">
    <source>
        <dbReference type="ARBA" id="ARBA00001946"/>
    </source>
</evidence>
<keyword evidence="6" id="KW-0479">Metal-binding</keyword>
<feature type="compositionally biased region" description="Basic residues" evidence="9">
    <location>
        <begin position="1"/>
        <end position="12"/>
    </location>
</feature>
<protein>
    <submittedName>
        <fullName evidence="12">Poly(A) RNA polymerase gld-2 A</fullName>
    </submittedName>
</protein>
<evidence type="ECO:0000256" key="8">
    <source>
        <dbReference type="ARBA" id="ARBA00038491"/>
    </source>
</evidence>
<proteinExistence type="inferred from homology"/>
<dbReference type="InterPro" id="IPR054708">
    <property type="entry name" value="MTPAP-like_central"/>
</dbReference>
<evidence type="ECO:0000256" key="6">
    <source>
        <dbReference type="ARBA" id="ARBA00022723"/>
    </source>
</evidence>
<dbReference type="Gene3D" id="1.10.1410.10">
    <property type="match status" value="1"/>
</dbReference>
<sequence>MPATRERHHQQQQHRAQQQQQQQQQQPPPPPQQQPQQQPTSHHHNNLSHNHNNNSHHHHHPQHQHHHHHQQPTQPQSQPHQQSLVTRQIYETFLRARQSNETYIQKARLREKLYNILRKCFKNPIDLYIVGSSINNLGNNNSDVDMCLIISDRDIDQTTEALPILQFVRDQISQYEFVRKSHLILAKVPLLRFEDASSEVVVDLNVNNSVGIRNTHLINCYTRLDRRVQPLVIVIKLWARKHRINDAFNKTLSSYSLVLMVIHYLQCGCNPPVLPCLQKMMPEIFNPSSDIKRLDLLEPLPNFLSRNAQSLEELLLGFLYYFSYMFKFAVDVISIRLGCTLDKETARYYVNSKNTPTQWRWICIEEPFDRTNTARSVWDERAFTEILNVFRSSHYRLERTKNLNSIL</sequence>
<dbReference type="CDD" id="cd05402">
    <property type="entry name" value="NT_PAP_TUTase"/>
    <property type="match status" value="1"/>
</dbReference>
<organism evidence="12">
    <name type="scientific">Aceria tosichella</name>
    <name type="common">wheat curl mite</name>
    <dbReference type="NCBI Taxonomy" id="561515"/>
    <lineage>
        <taxon>Eukaryota</taxon>
        <taxon>Metazoa</taxon>
        <taxon>Ecdysozoa</taxon>
        <taxon>Arthropoda</taxon>
        <taxon>Chelicerata</taxon>
        <taxon>Arachnida</taxon>
        <taxon>Acari</taxon>
        <taxon>Acariformes</taxon>
        <taxon>Trombidiformes</taxon>
        <taxon>Prostigmata</taxon>
        <taxon>Eupodina</taxon>
        <taxon>Eriophyoidea</taxon>
        <taxon>Eriophyidae</taxon>
        <taxon>Eriophyinae</taxon>
        <taxon>Aceriini</taxon>
        <taxon>Aceria</taxon>
    </lineage>
</organism>
<feature type="compositionally biased region" description="Low complexity" evidence="9">
    <location>
        <begin position="71"/>
        <end position="83"/>
    </location>
</feature>
<feature type="compositionally biased region" description="Low complexity" evidence="9">
    <location>
        <begin position="13"/>
        <end position="25"/>
    </location>
</feature>
<comment type="similarity">
    <text evidence="8">Belongs to the DNA polymerase type-B-like family. GLD2 subfamily.</text>
</comment>
<dbReference type="AlphaFoldDB" id="A0A6G1SNM0"/>
<dbReference type="GO" id="GO:0005737">
    <property type="term" value="C:cytoplasm"/>
    <property type="evidence" value="ECO:0007669"/>
    <property type="project" value="UniProtKB-SubCell"/>
</dbReference>
<keyword evidence="4" id="KW-0963">Cytoplasm</keyword>
<dbReference type="InterPro" id="IPR002058">
    <property type="entry name" value="PAP_assoc"/>
</dbReference>
<evidence type="ECO:0000256" key="4">
    <source>
        <dbReference type="ARBA" id="ARBA00022490"/>
    </source>
</evidence>
<dbReference type="InterPro" id="IPR043519">
    <property type="entry name" value="NT_sf"/>
</dbReference>
<accession>A0A6G1SNM0</accession>
<dbReference type="Pfam" id="PF22600">
    <property type="entry name" value="MTPAP-like_central"/>
    <property type="match status" value="1"/>
</dbReference>
<dbReference type="SUPFAM" id="SSF81631">
    <property type="entry name" value="PAP/OAS1 substrate-binding domain"/>
    <property type="match status" value="1"/>
</dbReference>
<feature type="compositionally biased region" description="Basic residues" evidence="9">
    <location>
        <begin position="54"/>
        <end position="70"/>
    </location>
</feature>
<dbReference type="GO" id="GO:0046872">
    <property type="term" value="F:metal ion binding"/>
    <property type="evidence" value="ECO:0007669"/>
    <property type="project" value="UniProtKB-KW"/>
</dbReference>
<dbReference type="GO" id="GO:0031123">
    <property type="term" value="P:RNA 3'-end processing"/>
    <property type="evidence" value="ECO:0007669"/>
    <property type="project" value="TreeGrafter"/>
</dbReference>
<evidence type="ECO:0000256" key="5">
    <source>
        <dbReference type="ARBA" id="ARBA00022679"/>
    </source>
</evidence>
<dbReference type="EMBL" id="GGYP01007314">
    <property type="protein sequence ID" value="MDE52085.1"/>
    <property type="molecule type" value="Transcribed_RNA"/>
</dbReference>
<evidence type="ECO:0000256" key="3">
    <source>
        <dbReference type="ARBA" id="ARBA00004496"/>
    </source>
</evidence>
<dbReference type="SUPFAM" id="SSF81301">
    <property type="entry name" value="Nucleotidyltransferase"/>
    <property type="match status" value="1"/>
</dbReference>
<comment type="cofactor">
    <cofactor evidence="2">
        <name>Mg(2+)</name>
        <dbReference type="ChEBI" id="CHEBI:18420"/>
    </cofactor>
</comment>
<name>A0A6G1SNM0_9ACAR</name>
<dbReference type="Gene3D" id="3.30.460.10">
    <property type="entry name" value="Beta Polymerase, domain 2"/>
    <property type="match status" value="1"/>
</dbReference>
<comment type="subcellular location">
    <subcellularLocation>
        <location evidence="3">Cytoplasm</location>
    </subcellularLocation>
</comment>
<evidence type="ECO:0000259" key="10">
    <source>
        <dbReference type="Pfam" id="PF03828"/>
    </source>
</evidence>
<feature type="region of interest" description="Disordered" evidence="9">
    <location>
        <begin position="1"/>
        <end position="83"/>
    </location>
</feature>
<feature type="domain" description="PAP-associated" evidence="10">
    <location>
        <begin position="311"/>
        <end position="372"/>
    </location>
</feature>
<evidence type="ECO:0000259" key="11">
    <source>
        <dbReference type="Pfam" id="PF22600"/>
    </source>
</evidence>
<evidence type="ECO:0000256" key="1">
    <source>
        <dbReference type="ARBA" id="ARBA00001936"/>
    </source>
</evidence>
<comment type="cofactor">
    <cofactor evidence="1">
        <name>Mn(2+)</name>
        <dbReference type="ChEBI" id="CHEBI:29035"/>
    </cofactor>
</comment>